<evidence type="ECO:0000313" key="6">
    <source>
        <dbReference type="Proteomes" id="UP000321306"/>
    </source>
</evidence>
<keyword evidence="4" id="KW-0720">Serine protease</keyword>
<gene>
    <name evidence="5" type="ORF">DC3_33050</name>
</gene>
<dbReference type="InterPro" id="IPR005320">
    <property type="entry name" value="Peptidase_S51"/>
</dbReference>
<reference evidence="5 6" key="1">
    <citation type="submission" date="2019-07" db="EMBL/GenBank/DDBJ databases">
        <title>Whole genome shotgun sequence of Deinococcus cellulosilyticus NBRC 106333.</title>
        <authorList>
            <person name="Hosoyama A."/>
            <person name="Uohara A."/>
            <person name="Ohji S."/>
            <person name="Ichikawa N."/>
        </authorList>
    </citation>
    <scope>NUCLEOTIDE SEQUENCE [LARGE SCALE GENOMIC DNA]</scope>
    <source>
        <strain evidence="5 6">NBRC 106333</strain>
    </source>
</reference>
<dbReference type="Proteomes" id="UP000321306">
    <property type="component" value="Unassembled WGS sequence"/>
</dbReference>
<organism evidence="5 6">
    <name type="scientific">Deinococcus cellulosilyticus (strain DSM 18568 / NBRC 106333 / KACC 11606 / 5516J-15)</name>
    <dbReference type="NCBI Taxonomy" id="1223518"/>
    <lineage>
        <taxon>Bacteria</taxon>
        <taxon>Thermotogati</taxon>
        <taxon>Deinococcota</taxon>
        <taxon>Deinococci</taxon>
        <taxon>Deinococcales</taxon>
        <taxon>Deinococcaceae</taxon>
        <taxon>Deinococcus</taxon>
    </lineage>
</organism>
<name>A0A511N470_DEIC1</name>
<evidence type="ECO:0000256" key="3">
    <source>
        <dbReference type="ARBA" id="ARBA00022801"/>
    </source>
</evidence>
<comment type="caution">
    <text evidence="5">The sequence shown here is derived from an EMBL/GenBank/DDBJ whole genome shotgun (WGS) entry which is preliminary data.</text>
</comment>
<proteinExistence type="inferred from homology"/>
<dbReference type="RefSeq" id="WP_146886092.1">
    <property type="nucleotide sequence ID" value="NZ_BJXB01000014.1"/>
</dbReference>
<evidence type="ECO:0000256" key="2">
    <source>
        <dbReference type="ARBA" id="ARBA00022670"/>
    </source>
</evidence>
<dbReference type="GO" id="GO:0006508">
    <property type="term" value="P:proteolysis"/>
    <property type="evidence" value="ECO:0007669"/>
    <property type="project" value="UniProtKB-KW"/>
</dbReference>
<evidence type="ECO:0000256" key="4">
    <source>
        <dbReference type="ARBA" id="ARBA00022825"/>
    </source>
</evidence>
<dbReference type="InterPro" id="IPR029062">
    <property type="entry name" value="Class_I_gatase-like"/>
</dbReference>
<dbReference type="AlphaFoldDB" id="A0A511N470"/>
<dbReference type="OrthoDB" id="65372at2"/>
<dbReference type="PANTHER" id="PTHR20842">
    <property type="entry name" value="PROTEASE S51 ALPHA-ASPARTYL DIPEPTIDASE"/>
    <property type="match status" value="1"/>
</dbReference>
<evidence type="ECO:0000313" key="5">
    <source>
        <dbReference type="EMBL" id="GEM47670.1"/>
    </source>
</evidence>
<dbReference type="GO" id="GO:0008236">
    <property type="term" value="F:serine-type peptidase activity"/>
    <property type="evidence" value="ECO:0007669"/>
    <property type="project" value="UniProtKB-KW"/>
</dbReference>
<keyword evidence="2" id="KW-0645">Protease</keyword>
<dbReference type="Pfam" id="PF03575">
    <property type="entry name" value="Peptidase_S51"/>
    <property type="match status" value="1"/>
</dbReference>
<evidence type="ECO:0008006" key="7">
    <source>
        <dbReference type="Google" id="ProtNLM"/>
    </source>
</evidence>
<dbReference type="CDD" id="cd03129">
    <property type="entry name" value="GAT1_Peptidase_E_like"/>
    <property type="match status" value="1"/>
</dbReference>
<dbReference type="Gene3D" id="3.40.50.880">
    <property type="match status" value="1"/>
</dbReference>
<keyword evidence="6" id="KW-1185">Reference proteome</keyword>
<comment type="similarity">
    <text evidence="1">Belongs to the peptidase S51 family.</text>
</comment>
<protein>
    <recommendedName>
        <fullName evidence="7">Dipeptidase E</fullName>
    </recommendedName>
</protein>
<evidence type="ECO:0000256" key="1">
    <source>
        <dbReference type="ARBA" id="ARBA00006534"/>
    </source>
</evidence>
<dbReference type="PANTHER" id="PTHR20842:SF0">
    <property type="entry name" value="ALPHA-ASPARTYL DIPEPTIDASE"/>
    <property type="match status" value="1"/>
</dbReference>
<dbReference type="SUPFAM" id="SSF52317">
    <property type="entry name" value="Class I glutamine amidotransferase-like"/>
    <property type="match status" value="1"/>
</dbReference>
<accession>A0A511N470</accession>
<dbReference type="EMBL" id="BJXB01000014">
    <property type="protein sequence ID" value="GEM47670.1"/>
    <property type="molecule type" value="Genomic_DNA"/>
</dbReference>
<keyword evidence="3" id="KW-0378">Hydrolase</keyword>
<sequence length="225" mass="24547">MHLFLLGNTPALPRVVQDFMALAGNEARIAVLCAGANWPRYAPHYLQTFLEAGAQEVRFIGEEDGVLNLEQATEILQSATGILVAGGDTYLYQQHYVVSNLADLIREKVRSGVPYIGISAGAILSCLTCLIPEEDRSGPEQPRYLPGFGFLTTLVFPHFSEWEGQAELQAAAQELYVQEAWGLDENAAACFQDGELVHTYGEGVWKVGPEGEPELLKVEAPILLG</sequence>